<dbReference type="Proteomes" id="UP000009257">
    <property type="component" value="Chromosome"/>
</dbReference>
<proteinExistence type="predicted"/>
<protein>
    <submittedName>
        <fullName evidence="2">Uncharacterized protein</fullName>
    </submittedName>
</protein>
<gene>
    <name evidence="2" type="ORF">Calla_1409</name>
</gene>
<accession>G2PYH7</accession>
<feature type="transmembrane region" description="Helical" evidence="1">
    <location>
        <begin position="19"/>
        <end position="35"/>
    </location>
</feature>
<evidence type="ECO:0000313" key="3">
    <source>
        <dbReference type="Proteomes" id="UP000009257"/>
    </source>
</evidence>
<feature type="transmembrane region" description="Helical" evidence="1">
    <location>
        <begin position="96"/>
        <end position="121"/>
    </location>
</feature>
<feature type="transmembrane region" description="Helical" evidence="1">
    <location>
        <begin position="163"/>
        <end position="182"/>
    </location>
</feature>
<keyword evidence="1" id="KW-0812">Transmembrane</keyword>
<dbReference type="EMBL" id="CP003001">
    <property type="protein sequence ID" value="AEM74027.1"/>
    <property type="molecule type" value="Genomic_DNA"/>
</dbReference>
<feature type="transmembrane region" description="Helical" evidence="1">
    <location>
        <begin position="55"/>
        <end position="75"/>
    </location>
</feature>
<keyword evidence="1" id="KW-0472">Membrane</keyword>
<dbReference type="HOGENOM" id="CLU_1080450_0_0_9"/>
<name>G2PYH7_9FIRM</name>
<reference evidence="2 3" key="1">
    <citation type="submission" date="2011-08" db="EMBL/GenBank/DDBJ databases">
        <title>Complete sequence of Caldicellulosiruptor lactoaceticus 6A.</title>
        <authorList>
            <consortium name="US DOE Joint Genome Institute"/>
            <person name="Lucas S."/>
            <person name="Han J."/>
            <person name="Lapidus A."/>
            <person name="Cheng J.-F."/>
            <person name="Goodwin L."/>
            <person name="Pitluck S."/>
            <person name="Peters L."/>
            <person name="Davenport K."/>
            <person name="Detter J.C."/>
            <person name="Han C."/>
            <person name="Tapia R."/>
            <person name="Land M."/>
            <person name="Hauser L."/>
            <person name="Kyrpides N."/>
            <person name="Ivanova N."/>
            <person name="Ovchinnikova G."/>
            <person name="Pagani I."/>
            <person name="Blumer-Schuette S.E."/>
            <person name="Kelly R.M."/>
            <person name="Woyke T."/>
        </authorList>
    </citation>
    <scope>NUCLEOTIDE SEQUENCE [LARGE SCALE GENOMIC DNA]</scope>
    <source>
        <strain evidence="2 3">6A</strain>
    </source>
</reference>
<dbReference type="KEGG" id="clc:Calla_1409"/>
<sequence length="257" mass="29865">MINIRLLESELKKVTKSKLLSLLYFFYVILLIMIYRNTDGGITSHIILSPYASGLLLYCNLLGSMFLVIFSAILCQKEYQANLLFVYSTNLKRDTFLFLKQLVIFSFSLLFGLTALFLGMIFDAIINATALPWYKLIIQLSSVIFCLFLLGNLSFTLHLLTKNFIYSLSIPIFLVFMEPAIHRYSYKVFYIKFLVMFNIYGFLKKLFENLKDGSIIIVPENQAYNSFLASFFILLGYLIFMITIQFLFIRSEKFSSK</sequence>
<dbReference type="AlphaFoldDB" id="G2PYH7"/>
<evidence type="ECO:0000313" key="2">
    <source>
        <dbReference type="EMBL" id="AEM74027.1"/>
    </source>
</evidence>
<feature type="transmembrane region" description="Helical" evidence="1">
    <location>
        <begin position="133"/>
        <end position="151"/>
    </location>
</feature>
<organism evidence="2 3">
    <name type="scientific">Caldicellulosiruptor acetigenus 6A</name>
    <dbReference type="NCBI Taxonomy" id="632516"/>
    <lineage>
        <taxon>Bacteria</taxon>
        <taxon>Bacillati</taxon>
        <taxon>Bacillota</taxon>
        <taxon>Bacillota incertae sedis</taxon>
        <taxon>Caldicellulosiruptorales</taxon>
        <taxon>Caldicellulosiruptoraceae</taxon>
        <taxon>Caldicellulosiruptor</taxon>
    </lineage>
</organism>
<evidence type="ECO:0000256" key="1">
    <source>
        <dbReference type="SAM" id="Phobius"/>
    </source>
</evidence>
<feature type="transmembrane region" description="Helical" evidence="1">
    <location>
        <begin position="227"/>
        <end position="249"/>
    </location>
</feature>
<keyword evidence="1" id="KW-1133">Transmembrane helix</keyword>
<dbReference type="TCDB" id="9.B.14.1.16">
    <property type="family name" value="the putative heme handling protein (hhp) family"/>
</dbReference>